<sequence length="143" mass="15816">MLSEHRFPKVARKGMRLVVRLCLGSRTFLSFFSAFHKARNSLRVKVGTECFISIGSARDFFFGLSRTSGRGLDPKCTSSGHGGAGLHRLPRMAKGLHRLHFLPFKVARRCAHLPAASSGKRQVVRLLSKQSEFDSACRGSVLT</sequence>
<dbReference type="EMBL" id="AEYI02002239">
    <property type="protein sequence ID" value="KFG29048.1"/>
    <property type="molecule type" value="Genomic_DNA"/>
</dbReference>
<gene>
    <name evidence="1" type="ORF">TGP89_421160</name>
</gene>
<name>A0A086JA80_TOXGO</name>
<organism evidence="1 2">
    <name type="scientific">Toxoplasma gondii p89</name>
    <dbReference type="NCBI Taxonomy" id="943119"/>
    <lineage>
        <taxon>Eukaryota</taxon>
        <taxon>Sar</taxon>
        <taxon>Alveolata</taxon>
        <taxon>Apicomplexa</taxon>
        <taxon>Conoidasida</taxon>
        <taxon>Coccidia</taxon>
        <taxon>Eucoccidiorida</taxon>
        <taxon>Eimeriorina</taxon>
        <taxon>Sarcocystidae</taxon>
        <taxon>Toxoplasma</taxon>
    </lineage>
</organism>
<evidence type="ECO:0000313" key="1">
    <source>
        <dbReference type="EMBL" id="KFG29048.1"/>
    </source>
</evidence>
<dbReference type="Proteomes" id="UP000028828">
    <property type="component" value="Unassembled WGS sequence"/>
</dbReference>
<evidence type="ECO:0000313" key="2">
    <source>
        <dbReference type="Proteomes" id="UP000028828"/>
    </source>
</evidence>
<proteinExistence type="predicted"/>
<comment type="caution">
    <text evidence="1">The sequence shown here is derived from an EMBL/GenBank/DDBJ whole genome shotgun (WGS) entry which is preliminary data.</text>
</comment>
<accession>A0A086JA80</accession>
<dbReference type="AlphaFoldDB" id="A0A086JA80"/>
<reference evidence="1 2" key="1">
    <citation type="submission" date="2014-03" db="EMBL/GenBank/DDBJ databases">
        <authorList>
            <person name="Sibley D."/>
            <person name="Venepally P."/>
            <person name="Karamycheva S."/>
            <person name="Hadjithomas M."/>
            <person name="Khan A."/>
            <person name="Brunk B."/>
            <person name="Roos D."/>
            <person name="Caler E."/>
            <person name="Lorenzi H."/>
        </authorList>
    </citation>
    <scope>NUCLEOTIDE SEQUENCE [LARGE SCALE GENOMIC DNA]</scope>
    <source>
        <strain evidence="2">p89</strain>
    </source>
</reference>
<dbReference type="VEuPathDB" id="ToxoDB:TGP89_421160"/>
<protein>
    <submittedName>
        <fullName evidence="1">Uncharacterized protein</fullName>
    </submittedName>
</protein>